<dbReference type="FunCoup" id="A0A7J7DBQ6">
    <property type="interactions" value="1228"/>
</dbReference>
<dbReference type="CDD" id="cd22162">
    <property type="entry name" value="F-box_AtSKIP3-like"/>
    <property type="match status" value="1"/>
</dbReference>
<dbReference type="PANTHER" id="PTHR32278:SF111">
    <property type="entry name" value="F-BOX PROTEIN PP2-B12-RELATED"/>
    <property type="match status" value="1"/>
</dbReference>
<dbReference type="Proteomes" id="UP000593562">
    <property type="component" value="Unassembled WGS sequence"/>
</dbReference>
<dbReference type="AlphaFoldDB" id="A0A7J7DBQ6"/>
<evidence type="ECO:0000313" key="3">
    <source>
        <dbReference type="Proteomes" id="UP000593562"/>
    </source>
</evidence>
<comment type="caution">
    <text evidence="2">The sequence shown here is derived from an EMBL/GenBank/DDBJ whole genome shotgun (WGS) entry which is preliminary data.</text>
</comment>
<protein>
    <submittedName>
        <fullName evidence="2">Putative F-box protein PP2-B12</fullName>
    </submittedName>
</protein>
<dbReference type="EMBL" id="JAAARO010000008">
    <property type="protein sequence ID" value="KAF5743773.1"/>
    <property type="molecule type" value="Genomic_DNA"/>
</dbReference>
<name>A0A7J7DBQ6_TRIWF</name>
<keyword evidence="3" id="KW-1185">Reference proteome</keyword>
<dbReference type="SUPFAM" id="SSF81383">
    <property type="entry name" value="F-box domain"/>
    <property type="match status" value="1"/>
</dbReference>
<dbReference type="InParanoid" id="A0A7J7DBQ6"/>
<organism evidence="2 3">
    <name type="scientific">Tripterygium wilfordii</name>
    <name type="common">Thunder God vine</name>
    <dbReference type="NCBI Taxonomy" id="458696"/>
    <lineage>
        <taxon>Eukaryota</taxon>
        <taxon>Viridiplantae</taxon>
        <taxon>Streptophyta</taxon>
        <taxon>Embryophyta</taxon>
        <taxon>Tracheophyta</taxon>
        <taxon>Spermatophyta</taxon>
        <taxon>Magnoliopsida</taxon>
        <taxon>eudicotyledons</taxon>
        <taxon>Gunneridae</taxon>
        <taxon>Pentapetalae</taxon>
        <taxon>rosids</taxon>
        <taxon>fabids</taxon>
        <taxon>Celastrales</taxon>
        <taxon>Celastraceae</taxon>
        <taxon>Tripterygium</taxon>
    </lineage>
</organism>
<proteinExistence type="predicted"/>
<dbReference type="Pfam" id="PF14299">
    <property type="entry name" value="PP2"/>
    <property type="match status" value="1"/>
</dbReference>
<sequence length="299" mass="33430">MANNVVDFYVLPEGCIAKIISLTEPRDACRLSLVSPIFRSAAESDSVWDSFLPADCQSLISLSSSPNLVSYGSKKELYLSLCEKPLLIDDGAKSFSLDKLTGKKCYMLSARDLSIVWSSTPLYWRWISLPESRFEEVAELLHVCWLEIRGKIHTSMLSAGTIYAAYLVFKTTEGTHGFDALPVEAGFGLVGGGDSCKRTVYLDAGDLRRPRYHYNPPGGRSILDILQFEQGEREGHENENQNPKERRDGWFEVELGDFFNSGAQDGELEAFVLEIKEGNWKSGLIIQGIEIRPKGRDCK</sequence>
<dbReference type="InterPro" id="IPR025886">
    <property type="entry name" value="PP2-like"/>
</dbReference>
<dbReference type="InterPro" id="IPR001810">
    <property type="entry name" value="F-box_dom"/>
</dbReference>
<dbReference type="Pfam" id="PF00646">
    <property type="entry name" value="F-box"/>
    <property type="match status" value="1"/>
</dbReference>
<dbReference type="PROSITE" id="PS50181">
    <property type="entry name" value="FBOX"/>
    <property type="match status" value="1"/>
</dbReference>
<dbReference type="PANTHER" id="PTHR32278">
    <property type="entry name" value="F-BOX DOMAIN-CONTAINING PROTEIN"/>
    <property type="match status" value="1"/>
</dbReference>
<reference evidence="2 3" key="1">
    <citation type="journal article" date="2020" name="Nat. Commun.">
        <title>Genome of Tripterygium wilfordii and identification of cytochrome P450 involved in triptolide biosynthesis.</title>
        <authorList>
            <person name="Tu L."/>
            <person name="Su P."/>
            <person name="Zhang Z."/>
            <person name="Gao L."/>
            <person name="Wang J."/>
            <person name="Hu T."/>
            <person name="Zhou J."/>
            <person name="Zhang Y."/>
            <person name="Zhao Y."/>
            <person name="Liu Y."/>
            <person name="Song Y."/>
            <person name="Tong Y."/>
            <person name="Lu Y."/>
            <person name="Yang J."/>
            <person name="Xu C."/>
            <person name="Jia M."/>
            <person name="Peters R.J."/>
            <person name="Huang L."/>
            <person name="Gao W."/>
        </authorList>
    </citation>
    <scope>NUCLEOTIDE SEQUENCE [LARGE SCALE GENOMIC DNA]</scope>
    <source>
        <strain evidence="3">cv. XIE 37</strain>
        <tissue evidence="2">Leaf</tissue>
    </source>
</reference>
<accession>A0A7J7DBQ6</accession>
<evidence type="ECO:0000259" key="1">
    <source>
        <dbReference type="PROSITE" id="PS50181"/>
    </source>
</evidence>
<dbReference type="SMART" id="SM00256">
    <property type="entry name" value="FBOX"/>
    <property type="match status" value="1"/>
</dbReference>
<dbReference type="InterPro" id="IPR036047">
    <property type="entry name" value="F-box-like_dom_sf"/>
</dbReference>
<evidence type="ECO:0000313" key="2">
    <source>
        <dbReference type="EMBL" id="KAF5743773.1"/>
    </source>
</evidence>
<gene>
    <name evidence="2" type="ORF">HS088_TW08G00360</name>
</gene>
<feature type="domain" description="F-box" evidence="1">
    <location>
        <begin position="5"/>
        <end position="51"/>
    </location>
</feature>
<dbReference type="OrthoDB" id="1918565at2759"/>